<reference evidence="2 3" key="1">
    <citation type="journal article" date="2023" name="Plants (Basel)">
        <title>Bridging the Gap: Combining Genomics and Transcriptomics Approaches to Understand Stylosanthes scabra, an Orphan Legume from the Brazilian Caatinga.</title>
        <authorList>
            <person name="Ferreira-Neto J.R.C."/>
            <person name="da Silva M.D."/>
            <person name="Binneck E."/>
            <person name="de Melo N.F."/>
            <person name="da Silva R.H."/>
            <person name="de Melo A.L.T.M."/>
            <person name="Pandolfi V."/>
            <person name="Bustamante F.O."/>
            <person name="Brasileiro-Vidal A.C."/>
            <person name="Benko-Iseppon A.M."/>
        </authorList>
    </citation>
    <scope>NUCLEOTIDE SEQUENCE [LARGE SCALE GENOMIC DNA]</scope>
    <source>
        <tissue evidence="2">Leaves</tissue>
    </source>
</reference>
<name>A0ABU6VSG3_9FABA</name>
<dbReference type="Pfam" id="PF26130">
    <property type="entry name" value="PB1-like"/>
    <property type="match status" value="1"/>
</dbReference>
<evidence type="ECO:0000313" key="2">
    <source>
        <dbReference type="EMBL" id="MED6175088.1"/>
    </source>
</evidence>
<gene>
    <name evidence="2" type="ORF">PIB30_075168</name>
</gene>
<comment type="caution">
    <text evidence="2">The sequence shown here is derived from an EMBL/GenBank/DDBJ whole genome shotgun (WGS) entry which is preliminary data.</text>
</comment>
<dbReference type="Proteomes" id="UP001341840">
    <property type="component" value="Unassembled WGS sequence"/>
</dbReference>
<protein>
    <recommendedName>
        <fullName evidence="1">PB1-like domain-containing protein</fullName>
    </recommendedName>
</protein>
<dbReference type="EMBL" id="JASCZI010151986">
    <property type="protein sequence ID" value="MED6175088.1"/>
    <property type="molecule type" value="Genomic_DNA"/>
</dbReference>
<feature type="domain" description="PB1-like" evidence="1">
    <location>
        <begin position="4"/>
        <end position="98"/>
    </location>
</feature>
<evidence type="ECO:0000313" key="3">
    <source>
        <dbReference type="Proteomes" id="UP001341840"/>
    </source>
</evidence>
<dbReference type="InterPro" id="IPR058594">
    <property type="entry name" value="PB1-like_dom_pln"/>
</dbReference>
<sequence length="115" mass="12916">MGDRYVVLVFHHGGSLVRHPNGELVYANGAIERFDDVEIDIDTINLGDLVKLYESLGSYEAVHWLDKEVPELETGLNELVGNQDIRDLCDWLRLNAEGNRVSYICRACNQPASVS</sequence>
<evidence type="ECO:0000259" key="1">
    <source>
        <dbReference type="Pfam" id="PF26130"/>
    </source>
</evidence>
<proteinExistence type="predicted"/>
<accession>A0ABU6VSG3</accession>
<organism evidence="2 3">
    <name type="scientific">Stylosanthes scabra</name>
    <dbReference type="NCBI Taxonomy" id="79078"/>
    <lineage>
        <taxon>Eukaryota</taxon>
        <taxon>Viridiplantae</taxon>
        <taxon>Streptophyta</taxon>
        <taxon>Embryophyta</taxon>
        <taxon>Tracheophyta</taxon>
        <taxon>Spermatophyta</taxon>
        <taxon>Magnoliopsida</taxon>
        <taxon>eudicotyledons</taxon>
        <taxon>Gunneridae</taxon>
        <taxon>Pentapetalae</taxon>
        <taxon>rosids</taxon>
        <taxon>fabids</taxon>
        <taxon>Fabales</taxon>
        <taxon>Fabaceae</taxon>
        <taxon>Papilionoideae</taxon>
        <taxon>50 kb inversion clade</taxon>
        <taxon>dalbergioids sensu lato</taxon>
        <taxon>Dalbergieae</taxon>
        <taxon>Pterocarpus clade</taxon>
        <taxon>Stylosanthes</taxon>
    </lineage>
</organism>
<keyword evidence="3" id="KW-1185">Reference proteome</keyword>